<gene>
    <name evidence="1" type="ORF">HWQ67_19210</name>
</gene>
<dbReference type="EMBL" id="JABXWD010000751">
    <property type="protein sequence ID" value="MBV6343702.1"/>
    <property type="molecule type" value="Genomic_DNA"/>
</dbReference>
<proteinExistence type="predicted"/>
<comment type="caution">
    <text evidence="1">The sequence shown here is derived from an EMBL/GenBank/DDBJ whole genome shotgun (WGS) entry which is preliminary data.</text>
</comment>
<evidence type="ECO:0000313" key="1">
    <source>
        <dbReference type="EMBL" id="MBV6343702.1"/>
    </source>
</evidence>
<feature type="non-terminal residue" evidence="1">
    <location>
        <position position="304"/>
    </location>
</feature>
<evidence type="ECO:0000313" key="2">
    <source>
        <dbReference type="Proteomes" id="UP001196980"/>
    </source>
</evidence>
<dbReference type="Pfam" id="PF07505">
    <property type="entry name" value="DUF5131"/>
    <property type="match status" value="1"/>
</dbReference>
<protein>
    <submittedName>
        <fullName evidence="1">DUF5131 family protein</fullName>
    </submittedName>
</protein>
<name>A0ABS6S4T4_9BACT</name>
<dbReference type="Proteomes" id="UP001196980">
    <property type="component" value="Unassembled WGS sequence"/>
</dbReference>
<reference evidence="1 2" key="1">
    <citation type="journal article" date="2020" name="J Geophys Res Biogeosci">
        <title>Magnetotaxis as an Adaptation to Enable Bacterial Shuttling of Microbial Sulfur and Sulfur Cycling Across Aquatic Oxic#Anoxic Interfaces.</title>
        <authorList>
            <person name="Li J."/>
            <person name="Liu P."/>
            <person name="Wang J."/>
            <person name="Roberts A.P."/>
            <person name="Pan Y."/>
        </authorList>
    </citation>
    <scope>NUCLEOTIDE SEQUENCE [LARGE SCALE GENOMIC DNA]</scope>
    <source>
        <strain evidence="1 2">MYR-1_YQ</strain>
    </source>
</reference>
<dbReference type="RefSeq" id="WP_218254316.1">
    <property type="nucleotide sequence ID" value="NZ_JABXWD010000751.1"/>
</dbReference>
<keyword evidence="2" id="KW-1185">Reference proteome</keyword>
<accession>A0ABS6S4T4</accession>
<organism evidence="1 2">
    <name type="scientific">Candidatus Magnetobacterium casense</name>
    <dbReference type="NCBI Taxonomy" id="1455061"/>
    <lineage>
        <taxon>Bacteria</taxon>
        <taxon>Pseudomonadati</taxon>
        <taxon>Nitrospirota</taxon>
        <taxon>Thermodesulfovibrionia</taxon>
        <taxon>Thermodesulfovibrionales</taxon>
        <taxon>Candidatus Magnetobacteriaceae</taxon>
        <taxon>Candidatus Magnetobacterium</taxon>
    </lineage>
</organism>
<sequence length="304" mass="34997">MNRTKIESARNPDGTQGYTWNPITGCLNHDNGLCKGGDFPCYAYKLACGRLKTHYRRNFEIALPHENPKIAFNDPFYPRFWEEKLKGLKARNDRLHYDGAKRHYQVQPRGIFVCDMADLFGVGVPEEWTQKVLDEIWGNKGFDRFYLLTKRPQNLIKWSPFPDNAWVGVTATNQESYYDGVSNITKVEAKVKFVSFEPLLERINGGECAEERRLDSIDEFDWLIIGACTGTREEMFRLCNLSDGNSELLPKPFNNKWTAQPKIEWVNEIVEAADRAGIKVFLKDNLESLLPLDGLFYTHVETNG</sequence>
<dbReference type="InterPro" id="IPR011101">
    <property type="entry name" value="DUF5131"/>
</dbReference>